<evidence type="ECO:0000313" key="14">
    <source>
        <dbReference type="Proteomes" id="UP000243797"/>
    </source>
</evidence>
<accession>A0A2K1QGZ6</accession>
<comment type="pathway">
    <text evidence="2 11">Protein modification; protein glycosylation.</text>
</comment>
<dbReference type="CDD" id="cd03382">
    <property type="entry name" value="PAP2_dolichyldiphosphatase"/>
    <property type="match status" value="1"/>
</dbReference>
<keyword evidence="5 11" id="KW-0378">Hydrolase</keyword>
<dbReference type="EMBL" id="NKHZ01000086">
    <property type="protein sequence ID" value="PNS14435.1"/>
    <property type="molecule type" value="Genomic_DNA"/>
</dbReference>
<keyword evidence="14" id="KW-1185">Reference proteome</keyword>
<dbReference type="STRING" id="2082308.A0A2K1QGZ6"/>
<keyword evidence="8 11" id="KW-0472">Membrane</keyword>
<dbReference type="InterPro" id="IPR036938">
    <property type="entry name" value="PAP2/HPO_sf"/>
</dbReference>
<dbReference type="Proteomes" id="UP000243797">
    <property type="component" value="Unassembled WGS sequence"/>
</dbReference>
<protein>
    <recommendedName>
        <fullName evidence="11">Dolichyldiphosphatase</fullName>
        <ecNumber evidence="11">3.6.1.43</ecNumber>
    </recommendedName>
</protein>
<comment type="caution">
    <text evidence="13">The sequence shown here is derived from an EMBL/GenBank/DDBJ whole genome shotgun (WGS) entry which is preliminary data.</text>
</comment>
<dbReference type="GO" id="GO:0047874">
    <property type="term" value="F:dolichyldiphosphatase activity"/>
    <property type="evidence" value="ECO:0007669"/>
    <property type="project" value="UniProtKB-UniRule"/>
</dbReference>
<proteinExistence type="inferred from homology"/>
<dbReference type="OrthoDB" id="302705at2759"/>
<sequence>MEDPPLASLSLTHVHYNPNDKVSLLCAWLALVPQALCITYATLIWSTREVEVLLLFAGQMGCEAVNWILKRIIKEERPWRMNGKGYGMPSSHAQFVAFWAVSLTLFLLVRHNPHVSNASTTHIPTKLWERLLLSLAIVGGAAAVAQSRIYLNYHTPKQVLVGCLVGTAIAVGWFGVTSYLRHSGLLDWVLDLELVRFFRIRDLIVNEDLVDAGWERWQQRKRKPQSTAVSGKKKSR</sequence>
<dbReference type="AlphaFoldDB" id="A0A2K1QGZ6"/>
<organism evidence="13 14">
    <name type="scientific">Sphaceloma murrayae</name>
    <dbReference type="NCBI Taxonomy" id="2082308"/>
    <lineage>
        <taxon>Eukaryota</taxon>
        <taxon>Fungi</taxon>
        <taxon>Dikarya</taxon>
        <taxon>Ascomycota</taxon>
        <taxon>Pezizomycotina</taxon>
        <taxon>Dothideomycetes</taxon>
        <taxon>Dothideomycetidae</taxon>
        <taxon>Myriangiales</taxon>
        <taxon>Elsinoaceae</taxon>
        <taxon>Sphaceloma</taxon>
    </lineage>
</organism>
<gene>
    <name evidence="13" type="ORF">CAC42_3721</name>
</gene>
<evidence type="ECO:0000259" key="12">
    <source>
        <dbReference type="SMART" id="SM00014"/>
    </source>
</evidence>
<keyword evidence="6 11" id="KW-0256">Endoplasmic reticulum</keyword>
<evidence type="ECO:0000256" key="8">
    <source>
        <dbReference type="ARBA" id="ARBA00023136"/>
    </source>
</evidence>
<evidence type="ECO:0000256" key="10">
    <source>
        <dbReference type="ARBA" id="ARBA00047349"/>
    </source>
</evidence>
<evidence type="ECO:0000256" key="7">
    <source>
        <dbReference type="ARBA" id="ARBA00022989"/>
    </source>
</evidence>
<dbReference type="UniPathway" id="UPA00378"/>
<dbReference type="InterPro" id="IPR000326">
    <property type="entry name" value="PAP2/HPO"/>
</dbReference>
<comment type="subcellular location">
    <subcellularLocation>
        <location evidence="1 11">Endoplasmic reticulum membrane</location>
        <topology evidence="1 11">Multi-pass membrane protein</topology>
    </subcellularLocation>
</comment>
<evidence type="ECO:0000256" key="11">
    <source>
        <dbReference type="RuleBase" id="RU367078"/>
    </source>
</evidence>
<dbReference type="PANTHER" id="PTHR11247:SF1">
    <property type="entry name" value="DOLICHYLDIPHOSPHATASE 1"/>
    <property type="match status" value="1"/>
</dbReference>
<dbReference type="InterPro" id="IPR039667">
    <property type="entry name" value="Dolichyldiphosphatase_PAP2"/>
</dbReference>
<name>A0A2K1QGZ6_9PEZI</name>
<dbReference type="InParanoid" id="A0A2K1QGZ6"/>
<feature type="domain" description="Phosphatidic acid phosphatase type 2/haloperoxidase" evidence="12">
    <location>
        <begin position="52"/>
        <end position="174"/>
    </location>
</feature>
<dbReference type="FunFam" id="1.20.144.10:FF:000003">
    <property type="entry name" value="Dolichyldiphosphatase 1"/>
    <property type="match status" value="1"/>
</dbReference>
<dbReference type="GO" id="GO:0005789">
    <property type="term" value="C:endoplasmic reticulum membrane"/>
    <property type="evidence" value="ECO:0007669"/>
    <property type="project" value="UniProtKB-SubCell"/>
</dbReference>
<evidence type="ECO:0000256" key="6">
    <source>
        <dbReference type="ARBA" id="ARBA00022824"/>
    </source>
</evidence>
<feature type="transmembrane region" description="Helical" evidence="11">
    <location>
        <begin position="159"/>
        <end position="180"/>
    </location>
</feature>
<evidence type="ECO:0000256" key="2">
    <source>
        <dbReference type="ARBA" id="ARBA00004922"/>
    </source>
</evidence>
<comment type="similarity">
    <text evidence="3 11">Belongs to the dolichyldiphosphatase family.</text>
</comment>
<dbReference type="SMART" id="SM00014">
    <property type="entry name" value="acidPPc"/>
    <property type="match status" value="1"/>
</dbReference>
<dbReference type="GO" id="GO:0008610">
    <property type="term" value="P:lipid biosynthetic process"/>
    <property type="evidence" value="ECO:0007669"/>
    <property type="project" value="TreeGrafter"/>
</dbReference>
<dbReference type="SUPFAM" id="SSF48317">
    <property type="entry name" value="Acid phosphatase/Vanadium-dependent haloperoxidase"/>
    <property type="match status" value="1"/>
</dbReference>
<feature type="transmembrane region" description="Helical" evidence="11">
    <location>
        <begin position="22"/>
        <end position="45"/>
    </location>
</feature>
<evidence type="ECO:0000256" key="4">
    <source>
        <dbReference type="ARBA" id="ARBA00022692"/>
    </source>
</evidence>
<evidence type="ECO:0000256" key="9">
    <source>
        <dbReference type="ARBA" id="ARBA00024907"/>
    </source>
</evidence>
<keyword evidence="4 11" id="KW-0812">Transmembrane</keyword>
<dbReference type="EC" id="3.6.1.43" evidence="11"/>
<dbReference type="PANTHER" id="PTHR11247">
    <property type="entry name" value="PALMITOYL-PROTEIN THIOESTERASE/DOLICHYLDIPHOSPHATASE 1"/>
    <property type="match status" value="1"/>
</dbReference>
<comment type="function">
    <text evidence="9 11">Required for efficient N-glycosylation. Necessary for maintaining optimal levels of dolichol-linked oligosaccharides. Hydrolyzes dolichyl pyrophosphate at a very high rate and dolichyl monophosphate at a much lower rate. Does not act on phosphatidate.</text>
</comment>
<evidence type="ECO:0000313" key="13">
    <source>
        <dbReference type="EMBL" id="PNS14435.1"/>
    </source>
</evidence>
<feature type="transmembrane region" description="Helical" evidence="11">
    <location>
        <begin position="131"/>
        <end position="153"/>
    </location>
</feature>
<comment type="catalytic activity">
    <reaction evidence="10 11">
        <text>a di-trans,poly-cis-dolichyl diphosphate + H2O = a di-trans,poly-cis-dolichyl phosphate + phosphate + H(+)</text>
        <dbReference type="Rhea" id="RHEA:14385"/>
        <dbReference type="Rhea" id="RHEA-COMP:19498"/>
        <dbReference type="Rhea" id="RHEA-COMP:19506"/>
        <dbReference type="ChEBI" id="CHEBI:15377"/>
        <dbReference type="ChEBI" id="CHEBI:15378"/>
        <dbReference type="ChEBI" id="CHEBI:43474"/>
        <dbReference type="ChEBI" id="CHEBI:57497"/>
        <dbReference type="ChEBI" id="CHEBI:57683"/>
        <dbReference type="EC" id="3.6.1.43"/>
    </reaction>
</comment>
<evidence type="ECO:0000256" key="5">
    <source>
        <dbReference type="ARBA" id="ARBA00022801"/>
    </source>
</evidence>
<evidence type="ECO:0000256" key="3">
    <source>
        <dbReference type="ARBA" id="ARBA00005518"/>
    </source>
</evidence>
<dbReference type="Gene3D" id="1.20.144.10">
    <property type="entry name" value="Phosphatidic acid phosphatase type 2/haloperoxidase"/>
    <property type="match status" value="1"/>
</dbReference>
<dbReference type="GO" id="GO:0006487">
    <property type="term" value="P:protein N-linked glycosylation"/>
    <property type="evidence" value="ECO:0007669"/>
    <property type="project" value="UniProtKB-UniRule"/>
</dbReference>
<evidence type="ECO:0000256" key="1">
    <source>
        <dbReference type="ARBA" id="ARBA00004477"/>
    </source>
</evidence>
<feature type="transmembrane region" description="Helical" evidence="11">
    <location>
        <begin position="93"/>
        <end position="110"/>
    </location>
</feature>
<keyword evidence="7 11" id="KW-1133">Transmembrane helix</keyword>
<dbReference type="FunCoup" id="A0A2K1QGZ6">
    <property type="interactions" value="335"/>
</dbReference>
<dbReference type="Pfam" id="PF01569">
    <property type="entry name" value="PAP2"/>
    <property type="match status" value="1"/>
</dbReference>
<reference evidence="13 14" key="1">
    <citation type="submission" date="2017-06" db="EMBL/GenBank/DDBJ databases">
        <title>Draft genome sequence of a variant of Elsinoe murrayae.</title>
        <authorList>
            <person name="Cheng Q."/>
        </authorList>
    </citation>
    <scope>NUCLEOTIDE SEQUENCE [LARGE SCALE GENOMIC DNA]</scope>
    <source>
        <strain evidence="13 14">CQ-2017a</strain>
    </source>
</reference>